<feature type="domain" description="Schizont-infected cell agglutination extracellular alpha" evidence="2">
    <location>
        <begin position="3"/>
        <end position="101"/>
    </location>
</feature>
<sequence>MNVFLFMDRIDWVGEKWAQSRIFKHEQVLEDYLRCMLGNVAIVEHFGKHCMHIEIVKAVSTAMSMWRESFQDVDNSKKCEHINYNDLKVGSKLVGLTMAKWMEELRDAGRISPGTASATGGVCRGSKGKTGERRADSGQGSVPVAGVLNSQDQEELKTFINKGKDLTEQDRKDLLKEVFEQGGGLQGIENILDKVKEGEWPRDNKRTKNSQTGNTGNARGTAKTADGSKPADNEAATPPGESIGNTDGRKHE</sequence>
<dbReference type="AlphaFoldDB" id="A0A0D9QNE4"/>
<dbReference type="EMBL" id="KQ001662">
    <property type="protein sequence ID" value="KJP88322.1"/>
    <property type="molecule type" value="Genomic_DNA"/>
</dbReference>
<evidence type="ECO:0000256" key="1">
    <source>
        <dbReference type="SAM" id="MobiDB-lite"/>
    </source>
</evidence>
<feature type="compositionally biased region" description="Basic and acidic residues" evidence="1">
    <location>
        <begin position="194"/>
        <end position="206"/>
    </location>
</feature>
<gene>
    <name evidence="3" type="ORF">AK88_01938</name>
</gene>
<reference evidence="3 4" key="1">
    <citation type="submission" date="2014-03" db="EMBL/GenBank/DDBJ databases">
        <title>The Genome Sequence of Plasmodium fragile nilgiri.</title>
        <authorList>
            <consortium name="The Broad Institute Genomics Platform"/>
            <consortium name="The Broad Institute Genome Sequencing Center for Infectious Disease"/>
            <person name="Neafsey D."/>
            <person name="Duraisingh M."/>
            <person name="Young S.K."/>
            <person name="Zeng Q."/>
            <person name="Gargeya S."/>
            <person name="Abouelleil A."/>
            <person name="Alvarado L."/>
            <person name="Chapman S.B."/>
            <person name="Gainer-Dewar J."/>
            <person name="Goldberg J."/>
            <person name="Griggs A."/>
            <person name="Gujja S."/>
            <person name="Hansen M."/>
            <person name="Howarth C."/>
            <person name="Imamovic A."/>
            <person name="Larimer J."/>
            <person name="Pearson M."/>
            <person name="Poon T.W."/>
            <person name="Priest M."/>
            <person name="Roberts A."/>
            <person name="Saif S."/>
            <person name="Shea T."/>
            <person name="Sykes S."/>
            <person name="Wortman J."/>
            <person name="Nusbaum C."/>
            <person name="Birren B."/>
        </authorList>
    </citation>
    <scope>NUCLEOTIDE SEQUENCE [LARGE SCALE GENOMIC DNA]</scope>
    <source>
        <strain evidence="4">nilgiri</strain>
    </source>
</reference>
<dbReference type="InterPro" id="IPR024290">
    <property type="entry name" value="SICA_extracell_a"/>
</dbReference>
<evidence type="ECO:0000259" key="2">
    <source>
        <dbReference type="Pfam" id="PF12887"/>
    </source>
</evidence>
<name>A0A0D9QNE4_PLAFR</name>
<protein>
    <recommendedName>
        <fullName evidence="2">Schizont-infected cell agglutination extracellular alpha domain-containing protein</fullName>
    </recommendedName>
</protein>
<dbReference type="Pfam" id="PF12887">
    <property type="entry name" value="SICA_alpha"/>
    <property type="match status" value="1"/>
</dbReference>
<accession>A0A0D9QNE4</accession>
<keyword evidence="4" id="KW-1185">Reference proteome</keyword>
<proteinExistence type="predicted"/>
<dbReference type="Proteomes" id="UP000054561">
    <property type="component" value="Unassembled WGS sequence"/>
</dbReference>
<organism evidence="3 4">
    <name type="scientific">Plasmodium fragile</name>
    <dbReference type="NCBI Taxonomy" id="5857"/>
    <lineage>
        <taxon>Eukaryota</taxon>
        <taxon>Sar</taxon>
        <taxon>Alveolata</taxon>
        <taxon>Apicomplexa</taxon>
        <taxon>Aconoidasida</taxon>
        <taxon>Haemosporida</taxon>
        <taxon>Plasmodiidae</taxon>
        <taxon>Plasmodium</taxon>
        <taxon>Plasmodium (Plasmodium)</taxon>
    </lineage>
</organism>
<dbReference type="VEuPathDB" id="PlasmoDB:AK88_01938"/>
<evidence type="ECO:0000313" key="3">
    <source>
        <dbReference type="EMBL" id="KJP88322.1"/>
    </source>
</evidence>
<evidence type="ECO:0000313" key="4">
    <source>
        <dbReference type="Proteomes" id="UP000054561"/>
    </source>
</evidence>
<feature type="compositionally biased region" description="Polar residues" evidence="1">
    <location>
        <begin position="209"/>
        <end position="218"/>
    </location>
</feature>
<feature type="region of interest" description="Disordered" evidence="1">
    <location>
        <begin position="116"/>
        <end position="149"/>
    </location>
</feature>
<dbReference type="OrthoDB" id="10689041at2759"/>
<dbReference type="GeneID" id="24267252"/>
<dbReference type="RefSeq" id="XP_012334996.1">
    <property type="nucleotide sequence ID" value="XM_012479573.1"/>
</dbReference>
<feature type="region of interest" description="Disordered" evidence="1">
    <location>
        <begin position="194"/>
        <end position="252"/>
    </location>
</feature>